<dbReference type="RefSeq" id="WP_022235137.1">
    <property type="nucleotide sequence ID" value="NZ_JACOPS010000001.1"/>
</dbReference>
<name>A0ABR7HJ68_9FIRM</name>
<gene>
    <name evidence="1" type="ORF">H8R91_03270</name>
</gene>
<protein>
    <submittedName>
        <fullName evidence="1">Uncharacterized protein</fullName>
    </submittedName>
</protein>
<evidence type="ECO:0000313" key="1">
    <source>
        <dbReference type="EMBL" id="MBC5727566.1"/>
    </source>
</evidence>
<accession>A0ABR7HJ68</accession>
<proteinExistence type="predicted"/>
<organism evidence="1 2">
    <name type="scientific">Ruminococcus intestinalis</name>
    <dbReference type="NCBI Taxonomy" id="2763066"/>
    <lineage>
        <taxon>Bacteria</taxon>
        <taxon>Bacillati</taxon>
        <taxon>Bacillota</taxon>
        <taxon>Clostridia</taxon>
        <taxon>Eubacteriales</taxon>
        <taxon>Oscillospiraceae</taxon>
        <taxon>Ruminococcus</taxon>
    </lineage>
</organism>
<dbReference type="Proteomes" id="UP000636755">
    <property type="component" value="Unassembled WGS sequence"/>
</dbReference>
<evidence type="ECO:0000313" key="2">
    <source>
        <dbReference type="Proteomes" id="UP000636755"/>
    </source>
</evidence>
<reference evidence="1 2" key="1">
    <citation type="submission" date="2020-08" db="EMBL/GenBank/DDBJ databases">
        <title>Genome public.</title>
        <authorList>
            <person name="Liu C."/>
            <person name="Sun Q."/>
        </authorList>
    </citation>
    <scope>NUCLEOTIDE SEQUENCE [LARGE SCALE GENOMIC DNA]</scope>
    <source>
        <strain evidence="1 2">NSJ-71</strain>
    </source>
</reference>
<dbReference type="EMBL" id="JACOPS010000001">
    <property type="protein sequence ID" value="MBC5727566.1"/>
    <property type="molecule type" value="Genomic_DNA"/>
</dbReference>
<comment type="caution">
    <text evidence="1">The sequence shown here is derived from an EMBL/GenBank/DDBJ whole genome shotgun (WGS) entry which is preliminary data.</text>
</comment>
<sequence>MKSKNKTNNAAKENEFANANKNLERCLDQMANAYSTYDCTGLIPSKPENEAQLESYKEVYNYLPTDADTL</sequence>
<keyword evidence="2" id="KW-1185">Reference proteome</keyword>